<protein>
    <submittedName>
        <fullName evidence="7">Cyclic nucleotide-binding domain-containing protein</fullName>
    </submittedName>
</protein>
<feature type="compositionally biased region" description="Polar residues" evidence="4">
    <location>
        <begin position="1"/>
        <end position="11"/>
    </location>
</feature>
<sequence>MTNKIAISDSSHNTHHDDYPSILCPNSHSGGNESTYLEKIIEVKQTIKKGEMIFRQGEAFQYIYIILSGTVKTYTISQSGEEQITSFYYPNDLVGLNSIDSDTYPDFAKALETTSFYKIAFNQLEELDRKTPNLKNNLFKIMSHQIHENQHVISQVGKVQSERRIASFLLNVASRYERQNGIGHPFKMPMSRNEIGNYLGLTVETVSRAMTKLHKKECIYIEGKHVTILNLNMKEDEKSFLSPCKE</sequence>
<keyword evidence="3" id="KW-0804">Transcription</keyword>
<feature type="domain" description="HTH crp-type" evidence="6">
    <location>
        <begin position="159"/>
        <end position="232"/>
    </location>
</feature>
<dbReference type="InterPro" id="IPR036390">
    <property type="entry name" value="WH_DNA-bd_sf"/>
</dbReference>
<dbReference type="PANTHER" id="PTHR24567">
    <property type="entry name" value="CRP FAMILY TRANSCRIPTIONAL REGULATORY PROTEIN"/>
    <property type="match status" value="1"/>
</dbReference>
<dbReference type="InterPro" id="IPR036388">
    <property type="entry name" value="WH-like_DNA-bd_sf"/>
</dbReference>
<dbReference type="Pfam" id="PF13545">
    <property type="entry name" value="HTH_Crp_2"/>
    <property type="match status" value="1"/>
</dbReference>
<evidence type="ECO:0000256" key="4">
    <source>
        <dbReference type="SAM" id="MobiDB-lite"/>
    </source>
</evidence>
<keyword evidence="1" id="KW-0805">Transcription regulation</keyword>
<feature type="domain" description="Cyclic nucleotide-binding" evidence="5">
    <location>
        <begin position="47"/>
        <end position="95"/>
    </location>
</feature>
<dbReference type="InterPro" id="IPR000595">
    <property type="entry name" value="cNMP-bd_dom"/>
</dbReference>
<dbReference type="PANTHER" id="PTHR24567:SF75">
    <property type="entry name" value="FUMARATE AND NITRATE REDUCTION REGULATORY PROTEIN"/>
    <property type="match status" value="1"/>
</dbReference>
<dbReference type="InterPro" id="IPR014710">
    <property type="entry name" value="RmlC-like_jellyroll"/>
</dbReference>
<evidence type="ECO:0000259" key="6">
    <source>
        <dbReference type="PROSITE" id="PS51063"/>
    </source>
</evidence>
<evidence type="ECO:0000256" key="2">
    <source>
        <dbReference type="ARBA" id="ARBA00023125"/>
    </source>
</evidence>
<proteinExistence type="predicted"/>
<dbReference type="InterPro" id="IPR050397">
    <property type="entry name" value="Env_Response_Regulators"/>
</dbReference>
<accession>A0ABT4JQU0</accession>
<keyword evidence="2" id="KW-0238">DNA-binding</keyword>
<dbReference type="Gene3D" id="1.10.10.10">
    <property type="entry name" value="Winged helix-like DNA-binding domain superfamily/Winged helix DNA-binding domain"/>
    <property type="match status" value="1"/>
</dbReference>
<dbReference type="Gene3D" id="2.60.120.10">
    <property type="entry name" value="Jelly Rolls"/>
    <property type="match status" value="1"/>
</dbReference>
<dbReference type="PROSITE" id="PS51063">
    <property type="entry name" value="HTH_CRP_2"/>
    <property type="match status" value="1"/>
</dbReference>
<dbReference type="SUPFAM" id="SSF51206">
    <property type="entry name" value="cAMP-binding domain-like"/>
    <property type="match status" value="1"/>
</dbReference>
<reference evidence="7" key="1">
    <citation type="submission" date="2022-12" db="EMBL/GenBank/DDBJ databases">
        <title>Marinomonas 15G1-11 sp. nov, isolated from marine algae.</title>
        <authorList>
            <person name="Butt M."/>
            <person name="Choi D.G."/>
            <person name="Kim J.M."/>
            <person name="Lee J.K."/>
            <person name="Baek J.H."/>
            <person name="Jeon C.O."/>
        </authorList>
    </citation>
    <scope>NUCLEOTIDE SEQUENCE</scope>
    <source>
        <strain evidence="7">15G1-11</strain>
    </source>
</reference>
<feature type="region of interest" description="Disordered" evidence="4">
    <location>
        <begin position="1"/>
        <end position="24"/>
    </location>
</feature>
<dbReference type="PRINTS" id="PR00034">
    <property type="entry name" value="HTHCRP"/>
</dbReference>
<dbReference type="SUPFAM" id="SSF46785">
    <property type="entry name" value="Winged helix' DNA-binding domain"/>
    <property type="match status" value="1"/>
</dbReference>
<keyword evidence="8" id="KW-1185">Reference proteome</keyword>
<gene>
    <name evidence="7" type="ORF">O1D97_03560</name>
</gene>
<dbReference type="RefSeq" id="WP_269122857.1">
    <property type="nucleotide sequence ID" value="NZ_JAPUBN010000010.1"/>
</dbReference>
<dbReference type="CDD" id="cd00038">
    <property type="entry name" value="CAP_ED"/>
    <property type="match status" value="1"/>
</dbReference>
<dbReference type="InterPro" id="IPR018490">
    <property type="entry name" value="cNMP-bd_dom_sf"/>
</dbReference>
<evidence type="ECO:0000259" key="5">
    <source>
        <dbReference type="PROSITE" id="PS50042"/>
    </source>
</evidence>
<dbReference type="CDD" id="cd00092">
    <property type="entry name" value="HTH_CRP"/>
    <property type="match status" value="1"/>
</dbReference>
<organism evidence="7 8">
    <name type="scientific">Marinomonas phaeophyticola</name>
    <dbReference type="NCBI Taxonomy" id="3004091"/>
    <lineage>
        <taxon>Bacteria</taxon>
        <taxon>Pseudomonadati</taxon>
        <taxon>Pseudomonadota</taxon>
        <taxon>Gammaproteobacteria</taxon>
        <taxon>Oceanospirillales</taxon>
        <taxon>Oceanospirillaceae</taxon>
        <taxon>Marinomonas</taxon>
    </lineage>
</organism>
<dbReference type="InterPro" id="IPR012318">
    <property type="entry name" value="HTH_CRP"/>
</dbReference>
<evidence type="ECO:0000313" key="8">
    <source>
        <dbReference type="Proteomes" id="UP001149719"/>
    </source>
</evidence>
<comment type="caution">
    <text evidence="7">The sequence shown here is derived from an EMBL/GenBank/DDBJ whole genome shotgun (WGS) entry which is preliminary data.</text>
</comment>
<dbReference type="SMART" id="SM00100">
    <property type="entry name" value="cNMP"/>
    <property type="match status" value="1"/>
</dbReference>
<evidence type="ECO:0000256" key="3">
    <source>
        <dbReference type="ARBA" id="ARBA00023163"/>
    </source>
</evidence>
<dbReference type="Pfam" id="PF00027">
    <property type="entry name" value="cNMP_binding"/>
    <property type="match status" value="1"/>
</dbReference>
<dbReference type="InterPro" id="IPR018335">
    <property type="entry name" value="Tscrpt_reg_HTH_Crp-type_CS"/>
</dbReference>
<evidence type="ECO:0000313" key="7">
    <source>
        <dbReference type="EMBL" id="MCZ2720741.1"/>
    </source>
</evidence>
<name>A0ABT4JQU0_9GAMM</name>
<dbReference type="Proteomes" id="UP001149719">
    <property type="component" value="Unassembled WGS sequence"/>
</dbReference>
<dbReference type="EMBL" id="JAPUBN010000010">
    <property type="protein sequence ID" value="MCZ2720741.1"/>
    <property type="molecule type" value="Genomic_DNA"/>
</dbReference>
<dbReference type="PROSITE" id="PS50042">
    <property type="entry name" value="CNMP_BINDING_3"/>
    <property type="match status" value="1"/>
</dbReference>
<dbReference type="SMART" id="SM00419">
    <property type="entry name" value="HTH_CRP"/>
    <property type="match status" value="1"/>
</dbReference>
<dbReference type="PROSITE" id="PS00042">
    <property type="entry name" value="HTH_CRP_1"/>
    <property type="match status" value="1"/>
</dbReference>
<evidence type="ECO:0000256" key="1">
    <source>
        <dbReference type="ARBA" id="ARBA00023015"/>
    </source>
</evidence>